<dbReference type="AlphaFoldDB" id="A0A2I1DH18"/>
<evidence type="ECO:0000256" key="2">
    <source>
        <dbReference type="ARBA" id="ARBA00023125"/>
    </source>
</evidence>
<dbReference type="GO" id="GO:0008270">
    <property type="term" value="F:zinc ion binding"/>
    <property type="evidence" value="ECO:0007669"/>
    <property type="project" value="InterPro"/>
</dbReference>
<dbReference type="GO" id="GO:0009893">
    <property type="term" value="P:positive regulation of metabolic process"/>
    <property type="evidence" value="ECO:0007669"/>
    <property type="project" value="UniProtKB-ARBA"/>
</dbReference>
<dbReference type="RefSeq" id="XP_024697766.1">
    <property type="nucleotide sequence ID" value="XM_024835706.1"/>
</dbReference>
<dbReference type="VEuPathDB" id="FungiDB:P168DRAFT_278677"/>
<keyword evidence="1" id="KW-0805">Transcription regulation</keyword>
<gene>
    <name evidence="6" type="ORF">P168DRAFT_278677</name>
</gene>
<proteinExistence type="predicted"/>
<dbReference type="InterPro" id="IPR036864">
    <property type="entry name" value="Zn2-C6_fun-type_DNA-bd_sf"/>
</dbReference>
<keyword evidence="3" id="KW-0804">Transcription</keyword>
<accession>A0A2I1DH18</accession>
<dbReference type="SUPFAM" id="SSF57701">
    <property type="entry name" value="Zn2/Cys6 DNA-binding domain"/>
    <property type="match status" value="1"/>
</dbReference>
<reference evidence="6" key="1">
    <citation type="submission" date="2016-12" db="EMBL/GenBank/DDBJ databases">
        <title>The genomes of Aspergillus section Nigri reveals drivers in fungal speciation.</title>
        <authorList>
            <consortium name="DOE Joint Genome Institute"/>
            <person name="Vesth T.C."/>
            <person name="Nybo J."/>
            <person name="Theobald S."/>
            <person name="Brandl J."/>
            <person name="Frisvad J.C."/>
            <person name="Nielsen K.F."/>
            <person name="Lyhne E.K."/>
            <person name="Kogle M.E."/>
            <person name="Kuo A."/>
            <person name="Riley R."/>
            <person name="Clum A."/>
            <person name="Nolan M."/>
            <person name="Lipzen A."/>
            <person name="Salamov A."/>
            <person name="Henrissat B."/>
            <person name="Wiebenga A."/>
            <person name="De vries R.P."/>
            <person name="Grigoriev I.V."/>
            <person name="Mortensen U.H."/>
            <person name="Andersen M.R."/>
            <person name="Baker S.E."/>
        </authorList>
    </citation>
    <scope>NUCLEOTIDE SEQUENCE</scope>
    <source>
        <strain evidence="6">IBT 28561</strain>
    </source>
</reference>
<evidence type="ECO:0008006" key="8">
    <source>
        <dbReference type="Google" id="ProtNLM"/>
    </source>
</evidence>
<dbReference type="CDD" id="cd00067">
    <property type="entry name" value="GAL4"/>
    <property type="match status" value="1"/>
</dbReference>
<keyword evidence="2" id="KW-0238">DNA-binding</keyword>
<dbReference type="GeneID" id="36543230"/>
<protein>
    <recommendedName>
        <fullName evidence="8">Zn(2)-C6 fungal-type domain-containing protein</fullName>
    </recommendedName>
</protein>
<feature type="region of interest" description="Disordered" evidence="5">
    <location>
        <begin position="1"/>
        <end position="57"/>
    </location>
</feature>
<dbReference type="GO" id="GO:0003677">
    <property type="term" value="F:DNA binding"/>
    <property type="evidence" value="ECO:0007669"/>
    <property type="project" value="UniProtKB-KW"/>
</dbReference>
<feature type="region of interest" description="Disordered" evidence="5">
    <location>
        <begin position="195"/>
        <end position="223"/>
    </location>
</feature>
<dbReference type="InterPro" id="IPR001138">
    <property type="entry name" value="Zn2Cys6_DnaBD"/>
</dbReference>
<name>A0A2I1DH18_ASPC2</name>
<evidence type="ECO:0000256" key="5">
    <source>
        <dbReference type="SAM" id="MobiDB-lite"/>
    </source>
</evidence>
<organism evidence="6 7">
    <name type="scientific">Aspergillus campestris (strain IBT 28561)</name>
    <dbReference type="NCBI Taxonomy" id="1392248"/>
    <lineage>
        <taxon>Eukaryota</taxon>
        <taxon>Fungi</taxon>
        <taxon>Dikarya</taxon>
        <taxon>Ascomycota</taxon>
        <taxon>Pezizomycotina</taxon>
        <taxon>Eurotiomycetes</taxon>
        <taxon>Eurotiomycetidae</taxon>
        <taxon>Eurotiales</taxon>
        <taxon>Aspergillaceae</taxon>
        <taxon>Aspergillus</taxon>
        <taxon>Aspergillus subgen. Circumdati</taxon>
    </lineage>
</organism>
<sequence length="316" mass="34455">MTGTAEESSMAEFIDIPDSSYTSPAIDPRGFQDVPEDDTDFPSPWFPGHQVDIPGSPSGNPELVASYPQANVPASSGWSGPGLGLGPGNLNQTYDQHAVPHSAHAVPHSAHVHPFSFHSFVHGNPGMSPVLTLGNQGAMPVVWQNSTVPGGGNVNYNPEPVSDFDRRHSASSLESVQHSLMSVPGARQSVSEYYASGQPPQLSGDKMPIPRLNKSARSSPERSRRRYVEQACERCRKKKRKCTGQETGCDSCTEQKHLDTSLDELTNQADTDEVGYDFGYWMRATWQLERLSLIGLLLMGLLILREGVGWREGAVR</sequence>
<evidence type="ECO:0000313" key="6">
    <source>
        <dbReference type="EMBL" id="PKY09172.1"/>
    </source>
</evidence>
<keyword evidence="7" id="KW-1185">Reference proteome</keyword>
<dbReference type="GO" id="GO:0000981">
    <property type="term" value="F:DNA-binding transcription factor activity, RNA polymerase II-specific"/>
    <property type="evidence" value="ECO:0007669"/>
    <property type="project" value="InterPro"/>
</dbReference>
<comment type="caution">
    <text evidence="6">The sequence shown here is derived from an EMBL/GenBank/DDBJ whole genome shotgun (WGS) entry which is preliminary data.</text>
</comment>
<keyword evidence="4" id="KW-0539">Nucleus</keyword>
<dbReference type="Proteomes" id="UP000234254">
    <property type="component" value="Unassembled WGS sequence"/>
</dbReference>
<dbReference type="EMBL" id="MSFM01000001">
    <property type="protein sequence ID" value="PKY09172.1"/>
    <property type="molecule type" value="Genomic_DNA"/>
</dbReference>
<evidence type="ECO:0000256" key="4">
    <source>
        <dbReference type="ARBA" id="ARBA00023242"/>
    </source>
</evidence>
<evidence type="ECO:0000313" key="7">
    <source>
        <dbReference type="Proteomes" id="UP000234254"/>
    </source>
</evidence>
<evidence type="ECO:0000256" key="1">
    <source>
        <dbReference type="ARBA" id="ARBA00023015"/>
    </source>
</evidence>
<evidence type="ECO:0000256" key="3">
    <source>
        <dbReference type="ARBA" id="ARBA00023163"/>
    </source>
</evidence>
<dbReference type="Gene3D" id="4.10.240.10">
    <property type="entry name" value="Zn(2)-C6 fungal-type DNA-binding domain"/>
    <property type="match status" value="1"/>
</dbReference>